<dbReference type="InterPro" id="IPR003764">
    <property type="entry name" value="GlcNAc_6-P_deAcase"/>
</dbReference>
<protein>
    <submittedName>
        <fullName evidence="10">N-acetylglucosamine 6-phosphate deacetylase</fullName>
    </submittedName>
</protein>
<evidence type="ECO:0000256" key="5">
    <source>
        <dbReference type="PIRNR" id="PIRNR038994"/>
    </source>
</evidence>
<accession>A0A318ISN5</accession>
<dbReference type="SUPFAM" id="SSF51556">
    <property type="entry name" value="Metallo-dependent hydrolases"/>
    <property type="match status" value="1"/>
</dbReference>
<evidence type="ECO:0000256" key="7">
    <source>
        <dbReference type="PIRSR" id="PIRSR038994-2"/>
    </source>
</evidence>
<name>A0A318ISN5_9BURK</name>
<evidence type="ECO:0000259" key="9">
    <source>
        <dbReference type="Pfam" id="PF01979"/>
    </source>
</evidence>
<dbReference type="GO" id="GO:0046872">
    <property type="term" value="F:metal ion binding"/>
    <property type="evidence" value="ECO:0007669"/>
    <property type="project" value="UniProtKB-KW"/>
</dbReference>
<dbReference type="AlphaFoldDB" id="A0A318ISN5"/>
<keyword evidence="2 8" id="KW-0479">Metal-binding</keyword>
<feature type="binding site" evidence="8">
    <location>
        <position position="127"/>
    </location>
    <ligand>
        <name>Zn(2+)</name>
        <dbReference type="ChEBI" id="CHEBI:29105"/>
    </ligand>
</feature>
<evidence type="ECO:0000313" key="11">
    <source>
        <dbReference type="Proteomes" id="UP000247792"/>
    </source>
</evidence>
<dbReference type="Gene3D" id="3.20.20.140">
    <property type="entry name" value="Metal-dependent hydrolases"/>
    <property type="match status" value="1"/>
</dbReference>
<dbReference type="NCBIfam" id="TIGR00221">
    <property type="entry name" value="nagA"/>
    <property type="match status" value="1"/>
</dbReference>
<dbReference type="InterPro" id="IPR032466">
    <property type="entry name" value="Metal_Hydrolase"/>
</dbReference>
<comment type="similarity">
    <text evidence="1 5">Belongs to the metallo-dependent hydrolases superfamily. NagA family.</text>
</comment>
<evidence type="ECO:0000256" key="3">
    <source>
        <dbReference type="ARBA" id="ARBA00022801"/>
    </source>
</evidence>
<dbReference type="SUPFAM" id="SSF51338">
    <property type="entry name" value="Composite domain of metallo-dependent hydrolases"/>
    <property type="match status" value="1"/>
</dbReference>
<dbReference type="GO" id="GO:0008448">
    <property type="term" value="F:N-acetylglucosamine-6-phosphate deacetylase activity"/>
    <property type="evidence" value="ECO:0007669"/>
    <property type="project" value="InterPro"/>
</dbReference>
<evidence type="ECO:0000256" key="6">
    <source>
        <dbReference type="PIRSR" id="PIRSR038994-1"/>
    </source>
</evidence>
<dbReference type="Gene3D" id="2.30.40.10">
    <property type="entry name" value="Urease, subunit C, domain 1"/>
    <property type="match status" value="1"/>
</dbReference>
<comment type="cofactor">
    <cofactor evidence="8">
        <name>a divalent metal cation</name>
        <dbReference type="ChEBI" id="CHEBI:60240"/>
    </cofactor>
    <text evidence="8">Binds 1 divalent metal cation per subunit.</text>
</comment>
<dbReference type="EMBL" id="QJKB01000013">
    <property type="protein sequence ID" value="PXX38003.1"/>
    <property type="molecule type" value="Genomic_DNA"/>
</dbReference>
<dbReference type="PANTHER" id="PTHR11113:SF14">
    <property type="entry name" value="N-ACETYLGLUCOSAMINE-6-PHOSPHATE DEACETYLASE"/>
    <property type="match status" value="1"/>
</dbReference>
<sequence>MSLQRQVQGQILTPQGWVYGTLAFDEKIQAITADANVMNVGAADSAPYILPGFVDLHVHGAGGKDTMEAGDAVEIIARKHAKHGTTSMLATTMTAPLSDLEMALKAIRPLVDKRSSGSARILGVHLEGPYINPGKLGAQPDFAHTGSLEQVRHLDAIAPIRLITVAPEMDGHLQLVRELTAIGMQVQIGHTLGTYEEGKAALENGATGFTHLYNAMSRLDHRAPGMVGAALAHAQFSEIIPDLLHVHPGAIKAAMRAIPHLYCVTDSTAASGMPDGQYMLGRQVVHKCLGGVRLEDGTLAGSTLTMDQALRNLVSIGLDLEDASKRVSTYAADYLGLNERGRLQAGSYADLVVLDRQLNLIAVYVEGEKIDLADA</sequence>
<keyword evidence="4 5" id="KW-0119">Carbohydrate metabolism</keyword>
<dbReference type="Proteomes" id="UP000247792">
    <property type="component" value="Unassembled WGS sequence"/>
</dbReference>
<feature type="binding site" evidence="7">
    <location>
        <position position="138"/>
    </location>
    <ligand>
        <name>substrate</name>
    </ligand>
</feature>
<dbReference type="RefSeq" id="WP_211324418.1">
    <property type="nucleotide sequence ID" value="NZ_QJKB01000013.1"/>
</dbReference>
<feature type="binding site" evidence="7">
    <location>
        <position position="245"/>
    </location>
    <ligand>
        <name>substrate</name>
    </ligand>
</feature>
<feature type="binding site" evidence="7">
    <location>
        <position position="222"/>
    </location>
    <ligand>
        <name>substrate</name>
    </ligand>
</feature>
<dbReference type="GO" id="GO:0006046">
    <property type="term" value="P:N-acetylglucosamine catabolic process"/>
    <property type="evidence" value="ECO:0007669"/>
    <property type="project" value="TreeGrafter"/>
</dbReference>
<feature type="domain" description="Amidohydrolase-related" evidence="9">
    <location>
        <begin position="48"/>
        <end position="368"/>
    </location>
</feature>
<evidence type="ECO:0000256" key="1">
    <source>
        <dbReference type="ARBA" id="ARBA00010716"/>
    </source>
</evidence>
<evidence type="ECO:0000256" key="4">
    <source>
        <dbReference type="ARBA" id="ARBA00023277"/>
    </source>
</evidence>
<dbReference type="InterPro" id="IPR006680">
    <property type="entry name" value="Amidohydro-rel"/>
</dbReference>
<dbReference type="CDD" id="cd00854">
    <property type="entry name" value="NagA"/>
    <property type="match status" value="1"/>
</dbReference>
<keyword evidence="11" id="KW-1185">Reference proteome</keyword>
<feature type="binding site" evidence="7">
    <location>
        <begin position="299"/>
        <end position="301"/>
    </location>
    <ligand>
        <name>substrate</name>
    </ligand>
</feature>
<keyword evidence="3 5" id="KW-0378">Hydrolase</keyword>
<evidence type="ECO:0000256" key="8">
    <source>
        <dbReference type="PIRSR" id="PIRSR038994-3"/>
    </source>
</evidence>
<dbReference type="PIRSF" id="PIRSF038994">
    <property type="entry name" value="NagA"/>
    <property type="match status" value="1"/>
</dbReference>
<feature type="binding site" evidence="8">
    <location>
        <position position="190"/>
    </location>
    <ligand>
        <name>Zn(2+)</name>
        <dbReference type="ChEBI" id="CHEBI:29105"/>
    </ligand>
</feature>
<gene>
    <name evidence="10" type="ORF">DFR42_11377</name>
</gene>
<dbReference type="Pfam" id="PF01979">
    <property type="entry name" value="Amidohydro_1"/>
    <property type="match status" value="1"/>
</dbReference>
<dbReference type="PANTHER" id="PTHR11113">
    <property type="entry name" value="N-ACETYLGLUCOSAMINE-6-PHOSPHATE DEACETYLASE"/>
    <property type="match status" value="1"/>
</dbReference>
<feature type="active site" description="Proton donor/acceptor" evidence="6">
    <location>
        <position position="266"/>
    </location>
</feature>
<feature type="binding site" evidence="7">
    <location>
        <begin position="214"/>
        <end position="215"/>
    </location>
    <ligand>
        <name>substrate</name>
    </ligand>
</feature>
<evidence type="ECO:0000313" key="10">
    <source>
        <dbReference type="EMBL" id="PXX38003.1"/>
    </source>
</evidence>
<feature type="binding site" evidence="8">
    <location>
        <position position="211"/>
    </location>
    <ligand>
        <name>Zn(2+)</name>
        <dbReference type="ChEBI" id="CHEBI:29105"/>
    </ligand>
</feature>
<comment type="caution">
    <text evidence="10">The sequence shown here is derived from an EMBL/GenBank/DDBJ whole genome shotgun (WGS) entry which is preliminary data.</text>
</comment>
<evidence type="ECO:0000256" key="2">
    <source>
        <dbReference type="ARBA" id="ARBA00022723"/>
    </source>
</evidence>
<dbReference type="InterPro" id="IPR011059">
    <property type="entry name" value="Metal-dep_hydrolase_composite"/>
</dbReference>
<proteinExistence type="inferred from homology"/>
<reference evidence="10 11" key="1">
    <citation type="submission" date="2018-05" db="EMBL/GenBank/DDBJ databases">
        <title>Genomic Encyclopedia of Type Strains, Phase IV (KMG-IV): sequencing the most valuable type-strain genomes for metagenomic binning, comparative biology and taxonomic classification.</title>
        <authorList>
            <person name="Goeker M."/>
        </authorList>
    </citation>
    <scope>NUCLEOTIDE SEQUENCE [LARGE SCALE GENOMIC DNA]</scope>
    <source>
        <strain evidence="10 11">DSM 19792</strain>
    </source>
</reference>
<organism evidence="10 11">
    <name type="scientific">Undibacterium pigrum</name>
    <dbReference type="NCBI Taxonomy" id="401470"/>
    <lineage>
        <taxon>Bacteria</taxon>
        <taxon>Pseudomonadati</taxon>
        <taxon>Pseudomonadota</taxon>
        <taxon>Betaproteobacteria</taxon>
        <taxon>Burkholderiales</taxon>
        <taxon>Oxalobacteraceae</taxon>
        <taxon>Undibacterium</taxon>
    </lineage>
</organism>